<dbReference type="SUPFAM" id="SSF142338">
    <property type="entry name" value="CofD-like"/>
    <property type="match status" value="1"/>
</dbReference>
<dbReference type="Proteomes" id="UP000177942">
    <property type="component" value="Unassembled WGS sequence"/>
</dbReference>
<organism evidence="3 4">
    <name type="scientific">Candidatus Harrisonbacteria bacterium RIFCSPLOWO2_01_FULL_44_18</name>
    <dbReference type="NCBI Taxonomy" id="1798407"/>
    <lineage>
        <taxon>Bacteria</taxon>
        <taxon>Candidatus Harrisoniibacteriota</taxon>
    </lineage>
</organism>
<evidence type="ECO:0000256" key="1">
    <source>
        <dbReference type="ARBA" id="ARBA00022490"/>
    </source>
</evidence>
<dbReference type="STRING" id="1798407.A3A16_02970"/>
<dbReference type="Pfam" id="PF01933">
    <property type="entry name" value="CofD"/>
    <property type="match status" value="1"/>
</dbReference>
<gene>
    <name evidence="3" type="ORF">A3A16_02970</name>
</gene>
<dbReference type="GO" id="GO:0008360">
    <property type="term" value="P:regulation of cell shape"/>
    <property type="evidence" value="ECO:0007669"/>
    <property type="project" value="UniProtKB-UniRule"/>
</dbReference>
<protein>
    <recommendedName>
        <fullName evidence="2">Putative gluconeogenesis factor</fullName>
    </recommendedName>
</protein>
<dbReference type="PANTHER" id="PTHR30135:SF3">
    <property type="entry name" value="GLUCONEOGENESIS FACTOR-RELATED"/>
    <property type="match status" value="1"/>
</dbReference>
<comment type="function">
    <text evidence="2">Required for morphogenesis under gluconeogenic growth conditions.</text>
</comment>
<comment type="subcellular location">
    <subcellularLocation>
        <location evidence="2">Cytoplasm</location>
    </subcellularLocation>
</comment>
<dbReference type="GO" id="GO:0043743">
    <property type="term" value="F:LPPG:FO 2-phospho-L-lactate transferase activity"/>
    <property type="evidence" value="ECO:0007669"/>
    <property type="project" value="InterPro"/>
</dbReference>
<dbReference type="NCBIfam" id="TIGR01826">
    <property type="entry name" value="CofD_related"/>
    <property type="match status" value="1"/>
</dbReference>
<sequence length="316" mass="34816">MKSDKKIVVIGGGTGVFTVLSGLKQYFNNLTAIVTMADDGGSTGVLREEFGILPPGDIRRALIALSASDNKNLSELFNYRFNEGSGLSGHSFGNLMITALERITGGFETAIEEASKILSVRGQVLPVTLKTTYLMAELEDGRTIRGESDIDIPQHDGNIQIRKVWLKPQVSLNPKAKKAILEADAIIIGPGDLYTSIIPNLLVDGMGQALRRAQGKKIYFVNIMTKFGETTGFQASDFLNAIEHYLGKNVLDYAIFNKTKPSSMRFRPYIKEKAEFVEPDIENLKKPTPIAANLIRKYGLIRHDPDKVAQLVKMLV</sequence>
<evidence type="ECO:0000313" key="4">
    <source>
        <dbReference type="Proteomes" id="UP000177942"/>
    </source>
</evidence>
<comment type="caution">
    <text evidence="3">The sequence shown here is derived from an EMBL/GenBank/DDBJ whole genome shotgun (WGS) entry which is preliminary data.</text>
</comment>
<dbReference type="InterPro" id="IPR010119">
    <property type="entry name" value="Gluconeogen_factor"/>
</dbReference>
<dbReference type="InterPro" id="IPR038136">
    <property type="entry name" value="CofD-like_dom_sf"/>
</dbReference>
<dbReference type="EMBL" id="MHJJ01000011">
    <property type="protein sequence ID" value="OGY65385.1"/>
    <property type="molecule type" value="Genomic_DNA"/>
</dbReference>
<name>A0A1G1ZLI8_9BACT</name>
<dbReference type="CDD" id="cd07187">
    <property type="entry name" value="YvcK_like"/>
    <property type="match status" value="1"/>
</dbReference>
<keyword evidence="1 2" id="KW-0963">Cytoplasm</keyword>
<evidence type="ECO:0000313" key="3">
    <source>
        <dbReference type="EMBL" id="OGY65385.1"/>
    </source>
</evidence>
<dbReference type="GO" id="GO:0005737">
    <property type="term" value="C:cytoplasm"/>
    <property type="evidence" value="ECO:0007669"/>
    <property type="project" value="UniProtKB-SubCell"/>
</dbReference>
<dbReference type="PANTHER" id="PTHR30135">
    <property type="entry name" value="UNCHARACTERIZED PROTEIN YVCK-RELATED"/>
    <property type="match status" value="1"/>
</dbReference>
<dbReference type="InterPro" id="IPR002882">
    <property type="entry name" value="CofD"/>
</dbReference>
<reference evidence="3 4" key="1">
    <citation type="journal article" date="2016" name="Nat. Commun.">
        <title>Thousands of microbial genomes shed light on interconnected biogeochemical processes in an aquifer system.</title>
        <authorList>
            <person name="Anantharaman K."/>
            <person name="Brown C.T."/>
            <person name="Hug L.A."/>
            <person name="Sharon I."/>
            <person name="Castelle C.J."/>
            <person name="Probst A.J."/>
            <person name="Thomas B.C."/>
            <person name="Singh A."/>
            <person name="Wilkins M.J."/>
            <person name="Karaoz U."/>
            <person name="Brodie E.L."/>
            <person name="Williams K.H."/>
            <person name="Hubbard S.S."/>
            <person name="Banfield J.F."/>
        </authorList>
    </citation>
    <scope>NUCLEOTIDE SEQUENCE [LARGE SCALE GENOMIC DNA]</scope>
</reference>
<proteinExistence type="inferred from homology"/>
<dbReference type="Gene3D" id="3.40.50.10680">
    <property type="entry name" value="CofD-like domains"/>
    <property type="match status" value="1"/>
</dbReference>
<accession>A0A1G1ZLI8</accession>
<comment type="similarity">
    <text evidence="2">Belongs to the gluconeogenesis factor family.</text>
</comment>
<dbReference type="AlphaFoldDB" id="A0A1G1ZLI8"/>
<dbReference type="HAMAP" id="MF_00973">
    <property type="entry name" value="Gluconeogen_factor"/>
    <property type="match status" value="1"/>
</dbReference>
<evidence type="ECO:0000256" key="2">
    <source>
        <dbReference type="HAMAP-Rule" id="MF_00973"/>
    </source>
</evidence>